<feature type="region of interest" description="Disordered" evidence="1">
    <location>
        <begin position="1"/>
        <end position="30"/>
    </location>
</feature>
<feature type="region of interest" description="Disordered" evidence="1">
    <location>
        <begin position="169"/>
        <end position="196"/>
    </location>
</feature>
<keyword evidence="3" id="KW-1185">Reference proteome</keyword>
<dbReference type="Proteomes" id="UP001642360">
    <property type="component" value="Unassembled WGS sequence"/>
</dbReference>
<feature type="compositionally biased region" description="Basic residues" evidence="1">
    <location>
        <begin position="1"/>
        <end position="10"/>
    </location>
</feature>
<dbReference type="EMBL" id="CAUOFW020000669">
    <property type="protein sequence ID" value="CAK9134886.1"/>
    <property type="molecule type" value="Genomic_DNA"/>
</dbReference>
<organism evidence="2 3">
    <name type="scientific">Ilex paraguariensis</name>
    <name type="common">yerba mate</name>
    <dbReference type="NCBI Taxonomy" id="185542"/>
    <lineage>
        <taxon>Eukaryota</taxon>
        <taxon>Viridiplantae</taxon>
        <taxon>Streptophyta</taxon>
        <taxon>Embryophyta</taxon>
        <taxon>Tracheophyta</taxon>
        <taxon>Spermatophyta</taxon>
        <taxon>Magnoliopsida</taxon>
        <taxon>eudicotyledons</taxon>
        <taxon>Gunneridae</taxon>
        <taxon>Pentapetalae</taxon>
        <taxon>asterids</taxon>
        <taxon>campanulids</taxon>
        <taxon>Aquifoliales</taxon>
        <taxon>Aquifoliaceae</taxon>
        <taxon>Ilex</taxon>
    </lineage>
</organism>
<accession>A0ABC8QQA1</accession>
<evidence type="ECO:0000313" key="3">
    <source>
        <dbReference type="Proteomes" id="UP001642360"/>
    </source>
</evidence>
<proteinExistence type="predicted"/>
<gene>
    <name evidence="2" type="ORF">ILEXP_LOCUS1815</name>
</gene>
<evidence type="ECO:0000313" key="2">
    <source>
        <dbReference type="EMBL" id="CAK9134886.1"/>
    </source>
</evidence>
<feature type="compositionally biased region" description="Polar residues" evidence="1">
    <location>
        <begin position="17"/>
        <end position="26"/>
    </location>
</feature>
<comment type="caution">
    <text evidence="2">The sequence shown here is derived from an EMBL/GenBank/DDBJ whole genome shotgun (WGS) entry which is preliminary data.</text>
</comment>
<reference evidence="2 3" key="1">
    <citation type="submission" date="2024-02" db="EMBL/GenBank/DDBJ databases">
        <authorList>
            <person name="Vignale AGUSTIN F."/>
            <person name="Sosa J E."/>
            <person name="Modenutti C."/>
        </authorList>
    </citation>
    <scope>NUCLEOTIDE SEQUENCE [LARGE SCALE GENOMIC DNA]</scope>
</reference>
<sequence length="196" mass="20616">MMFKEKTHKRRGEEQFKGQTTRWNNSSEEKKSWAVPARGAHDGYGLNGNAIGAIDLSKIGGYIVSSQALGDTNEALGGALRGSFDASKGGVLEWIQSLGDASDVLGSASMLDDIDRLNGSSEHMRLRSSWGEARVAKSTSNTGRENSATQGDVCMLGSLGGVRHTLGTPSKRCRLGTGHDSLGGTSGEISQGEVAT</sequence>
<evidence type="ECO:0000256" key="1">
    <source>
        <dbReference type="SAM" id="MobiDB-lite"/>
    </source>
</evidence>
<feature type="compositionally biased region" description="Polar residues" evidence="1">
    <location>
        <begin position="137"/>
        <end position="149"/>
    </location>
</feature>
<dbReference type="AlphaFoldDB" id="A0ABC8QQA1"/>
<feature type="region of interest" description="Disordered" evidence="1">
    <location>
        <begin position="128"/>
        <end position="149"/>
    </location>
</feature>
<protein>
    <submittedName>
        <fullName evidence="2">Uncharacterized protein</fullName>
    </submittedName>
</protein>
<name>A0ABC8QQA1_9AQUA</name>